<dbReference type="Pfam" id="PF06985">
    <property type="entry name" value="HET"/>
    <property type="match status" value="1"/>
</dbReference>
<dbReference type="AlphaFoldDB" id="A0A2J6PN47"/>
<dbReference type="STRING" id="1745343.A0A2J6PN47"/>
<dbReference type="Pfam" id="PF26639">
    <property type="entry name" value="Het-6_barrel"/>
    <property type="match status" value="1"/>
</dbReference>
<proteinExistence type="predicted"/>
<accession>A0A2J6PN47</accession>
<feature type="domain" description="Heterokaryon incompatibility" evidence="2">
    <location>
        <begin position="111"/>
        <end position="263"/>
    </location>
</feature>
<dbReference type="OrthoDB" id="2288928at2759"/>
<evidence type="ECO:0000256" key="1">
    <source>
        <dbReference type="SAM" id="MobiDB-lite"/>
    </source>
</evidence>
<dbReference type="PANTHER" id="PTHR24148">
    <property type="entry name" value="ANKYRIN REPEAT DOMAIN-CONTAINING PROTEIN 39 HOMOLOG-RELATED"/>
    <property type="match status" value="1"/>
</dbReference>
<dbReference type="PANTHER" id="PTHR24148:SF64">
    <property type="entry name" value="HETEROKARYON INCOMPATIBILITY DOMAIN-CONTAINING PROTEIN"/>
    <property type="match status" value="1"/>
</dbReference>
<evidence type="ECO:0000259" key="2">
    <source>
        <dbReference type="Pfam" id="PF06985"/>
    </source>
</evidence>
<dbReference type="Proteomes" id="UP000235672">
    <property type="component" value="Unassembled WGS sequence"/>
</dbReference>
<gene>
    <name evidence="3" type="ORF">NA56DRAFT_346942</name>
</gene>
<evidence type="ECO:0000313" key="3">
    <source>
        <dbReference type="EMBL" id="PMD15427.1"/>
    </source>
</evidence>
<evidence type="ECO:0000313" key="4">
    <source>
        <dbReference type="Proteomes" id="UP000235672"/>
    </source>
</evidence>
<sequence length="687" mass="78302">MGRLTKQNLVKVPDGKENLKKVLHTHHPLKKKLFQRQRPDGSTTSETSGIHHQEKAILSYVEDENPSEEYQYTPLPSDDHFRVLELLPGTSNSIVRCRLHVEQLVQAQDQYAAISYVWGNPNDKVPIICDDRIIKVTVNLTDALRHIRDRNRSRLVWADAVCINQDDDTEKGHQVKRMGSVYENAEEVLVWLGKDSEGIAEDCFNLIRETTGYLDHQLEIYGGANKIPTITLACPISFEKSRWANFRKLVAMPWFSRLWVVQEAGLAKRCRLLWGNNHLNLAELEELCYFLNYLDLSNLVQQGDVGVVTASFDMQSTYPSVRTWMDTKPAIKKRRDSMRKMRFLDLLVSGRMLMATMAVDRVFAFLGNPSARKARDGALLIEPDYSKSIEEVYFETAFSLLTNEREAPLLLTKVDHHSKECIDGITLGGEGAFPSWVPRWDTGGRQYPIANPFRRDSAGGWEKKFDATAQIDKSLLLPAIIFDFVVWTSDVIDEKNITLDPDTWSEETKKAQEPCIESLFIRVQQAFTLHCYDRYSEPLSAMMVEEDFIATMVKNEPGSSNHQRSYKAYLQAVRQLFDTSTLQTQTNYAQEYPAGSSPFEFQDQASYAHNRRFAITKSGRFGLAPFLAEPNDVCCICPGMEVPLILRPREDGRYGLVGDSYVLGVMEGQIIQLFDRGELKLENIVLV</sequence>
<reference evidence="3 4" key="1">
    <citation type="submission" date="2016-05" db="EMBL/GenBank/DDBJ databases">
        <title>A degradative enzymes factory behind the ericoid mycorrhizal symbiosis.</title>
        <authorList>
            <consortium name="DOE Joint Genome Institute"/>
            <person name="Martino E."/>
            <person name="Morin E."/>
            <person name="Grelet G."/>
            <person name="Kuo A."/>
            <person name="Kohler A."/>
            <person name="Daghino S."/>
            <person name="Barry K."/>
            <person name="Choi C."/>
            <person name="Cichocki N."/>
            <person name="Clum A."/>
            <person name="Copeland A."/>
            <person name="Hainaut M."/>
            <person name="Haridas S."/>
            <person name="Labutti K."/>
            <person name="Lindquist E."/>
            <person name="Lipzen A."/>
            <person name="Khouja H.-R."/>
            <person name="Murat C."/>
            <person name="Ohm R."/>
            <person name="Olson A."/>
            <person name="Spatafora J."/>
            <person name="Veneault-Fourrey C."/>
            <person name="Henrissat B."/>
            <person name="Grigoriev I."/>
            <person name="Martin F."/>
            <person name="Perotto S."/>
        </authorList>
    </citation>
    <scope>NUCLEOTIDE SEQUENCE [LARGE SCALE GENOMIC DNA]</scope>
    <source>
        <strain evidence="3 4">UAMH 7357</strain>
    </source>
</reference>
<protein>
    <submittedName>
        <fullName evidence="3">HET-domain-containing protein</fullName>
    </submittedName>
</protein>
<name>A0A2J6PN47_9HELO</name>
<dbReference type="EMBL" id="KZ613513">
    <property type="protein sequence ID" value="PMD15427.1"/>
    <property type="molecule type" value="Genomic_DNA"/>
</dbReference>
<dbReference type="InterPro" id="IPR010730">
    <property type="entry name" value="HET"/>
</dbReference>
<organism evidence="3 4">
    <name type="scientific">Hyaloscypha hepaticicola</name>
    <dbReference type="NCBI Taxonomy" id="2082293"/>
    <lineage>
        <taxon>Eukaryota</taxon>
        <taxon>Fungi</taxon>
        <taxon>Dikarya</taxon>
        <taxon>Ascomycota</taxon>
        <taxon>Pezizomycotina</taxon>
        <taxon>Leotiomycetes</taxon>
        <taxon>Helotiales</taxon>
        <taxon>Hyaloscyphaceae</taxon>
        <taxon>Hyaloscypha</taxon>
    </lineage>
</organism>
<dbReference type="InterPro" id="IPR052895">
    <property type="entry name" value="HetReg/Transcr_Mod"/>
</dbReference>
<feature type="region of interest" description="Disordered" evidence="1">
    <location>
        <begin position="30"/>
        <end position="53"/>
    </location>
</feature>
<keyword evidence="4" id="KW-1185">Reference proteome</keyword>